<organism evidence="3 4">
    <name type="scientific">Oceanobacillus chungangensis</name>
    <dbReference type="NCBI Taxonomy" id="1229152"/>
    <lineage>
        <taxon>Bacteria</taxon>
        <taxon>Bacillati</taxon>
        <taxon>Bacillota</taxon>
        <taxon>Bacilli</taxon>
        <taxon>Bacillales</taxon>
        <taxon>Bacillaceae</taxon>
        <taxon>Oceanobacillus</taxon>
    </lineage>
</organism>
<dbReference type="RefSeq" id="WP_115750899.1">
    <property type="nucleotide sequence ID" value="NZ_PIOD01000023.1"/>
</dbReference>
<protein>
    <recommendedName>
        <fullName evidence="2">Putative zinc-finger domain-containing protein</fullName>
    </recommendedName>
</protein>
<dbReference type="Proteomes" id="UP000256520">
    <property type="component" value="Unassembled WGS sequence"/>
</dbReference>
<evidence type="ECO:0000259" key="2">
    <source>
        <dbReference type="Pfam" id="PF13490"/>
    </source>
</evidence>
<evidence type="ECO:0000256" key="1">
    <source>
        <dbReference type="SAM" id="Phobius"/>
    </source>
</evidence>
<reference evidence="4" key="1">
    <citation type="submission" date="2017-11" db="EMBL/GenBank/DDBJ databases">
        <authorList>
            <person name="Zhu W."/>
        </authorList>
    </citation>
    <scope>NUCLEOTIDE SEQUENCE [LARGE SCALE GENOMIC DNA]</scope>
    <source>
        <strain evidence="4">CAU 1051</strain>
    </source>
</reference>
<keyword evidence="1" id="KW-0812">Transmembrane</keyword>
<keyword evidence="1" id="KW-0472">Membrane</keyword>
<feature type="domain" description="Putative zinc-finger" evidence="2">
    <location>
        <begin position="6"/>
        <end position="39"/>
    </location>
</feature>
<dbReference type="InterPro" id="IPR027383">
    <property type="entry name" value="Znf_put"/>
</dbReference>
<proteinExistence type="predicted"/>
<dbReference type="OrthoDB" id="6194834at2"/>
<dbReference type="EMBL" id="PIOD01000023">
    <property type="protein sequence ID" value="RDW15886.1"/>
    <property type="molecule type" value="Genomic_DNA"/>
</dbReference>
<evidence type="ECO:0000313" key="4">
    <source>
        <dbReference type="Proteomes" id="UP000256520"/>
    </source>
</evidence>
<feature type="transmembrane region" description="Helical" evidence="1">
    <location>
        <begin position="82"/>
        <end position="103"/>
    </location>
</feature>
<accession>A0A3D8PIH0</accession>
<dbReference type="Pfam" id="PF13490">
    <property type="entry name" value="zf-HC2"/>
    <property type="match status" value="1"/>
</dbReference>
<sequence>MRRVSCEIVKDLLPLYYDNVCSDDSKKMLEEHLVECQSCKIELDKIKVDFNLSKEEIEINRKDSNVIKRISSYWNRSKVKSFAIGVIISVILVSLISFGYNYLFHLNTVNVPTNVVEISQVSQLSDGKIVYYVELTDGYALNEIAYDMDDNGNFYMKPLRPIIKKKAQPPYGLAKGYDFFDIEGQEMNHNGVEIKALYYGTPEDNILVWKKGMVLPKASEEVENMFHFE</sequence>
<comment type="caution">
    <text evidence="3">The sequence shown here is derived from an EMBL/GenBank/DDBJ whole genome shotgun (WGS) entry which is preliminary data.</text>
</comment>
<keyword evidence="1" id="KW-1133">Transmembrane helix</keyword>
<dbReference type="AlphaFoldDB" id="A0A3D8PIH0"/>
<keyword evidence="4" id="KW-1185">Reference proteome</keyword>
<gene>
    <name evidence="3" type="ORF">CWR45_16175</name>
</gene>
<evidence type="ECO:0000313" key="3">
    <source>
        <dbReference type="EMBL" id="RDW15886.1"/>
    </source>
</evidence>
<name>A0A3D8PIH0_9BACI</name>